<dbReference type="AlphaFoldDB" id="A0A7S1YYV8"/>
<name>A0A7S1YYV8_9STRA</name>
<feature type="transmembrane region" description="Helical" evidence="1">
    <location>
        <begin position="106"/>
        <end position="124"/>
    </location>
</feature>
<sequence length="312" mass="35243">MSSGTGTGTIARRNSALSLNTSGQPIRYKLHITNYLNVVGYILRFIITFVGVGGEKHATVLARNQTIFTPSGWTFSIWGLILTTEAIFVFLQLLPDHRRLPVIKKGIGYWFFTTCILEIVWKCLFSYEYFFLSSVFMLFTLASLITIVSKQSEIPPDGTIQDYWLLRAPFSIHCGWIMFYFALEMNLLAVNHTKKAWTQIEWAIVSLAYLTCTAIYILIWKRTADVAIVLPIAWGTFGVALELTDPTEKINKTFGNGSLTTIQVTSATLCGGILCIAIIKVTIMIFAKHAEQYEDKPEPKRPEPKRDNYSQV</sequence>
<keyword evidence="1" id="KW-0812">Transmembrane</keyword>
<gene>
    <name evidence="2" type="ORF">DBRI1063_LOCUS7311</name>
</gene>
<dbReference type="PANTHER" id="PTHR33802:SF2">
    <property type="entry name" value="EF-HAND DOMAIN-CONTAINING PROTEIN"/>
    <property type="match status" value="1"/>
</dbReference>
<feature type="transmembrane region" description="Helical" evidence="1">
    <location>
        <begin position="264"/>
        <end position="287"/>
    </location>
</feature>
<organism evidence="2">
    <name type="scientific">Ditylum brightwellii</name>
    <dbReference type="NCBI Taxonomy" id="49249"/>
    <lineage>
        <taxon>Eukaryota</taxon>
        <taxon>Sar</taxon>
        <taxon>Stramenopiles</taxon>
        <taxon>Ochrophyta</taxon>
        <taxon>Bacillariophyta</taxon>
        <taxon>Mediophyceae</taxon>
        <taxon>Lithodesmiophycidae</taxon>
        <taxon>Lithodesmiales</taxon>
        <taxon>Lithodesmiaceae</taxon>
        <taxon>Ditylum</taxon>
    </lineage>
</organism>
<evidence type="ECO:0000313" key="2">
    <source>
        <dbReference type="EMBL" id="CAD9322993.1"/>
    </source>
</evidence>
<keyword evidence="1" id="KW-0472">Membrane</keyword>
<protein>
    <submittedName>
        <fullName evidence="2">Uncharacterized protein</fullName>
    </submittedName>
</protein>
<dbReference type="InterPro" id="IPR038330">
    <property type="entry name" value="TspO/MBR-related_sf"/>
</dbReference>
<proteinExistence type="predicted"/>
<feature type="transmembrane region" description="Helical" evidence="1">
    <location>
        <begin position="170"/>
        <end position="190"/>
    </location>
</feature>
<dbReference type="PANTHER" id="PTHR33802">
    <property type="entry name" value="SI:CH211-161H7.5-RELATED"/>
    <property type="match status" value="1"/>
</dbReference>
<feature type="transmembrane region" description="Helical" evidence="1">
    <location>
        <begin position="202"/>
        <end position="219"/>
    </location>
</feature>
<dbReference type="Gene3D" id="1.20.1260.100">
    <property type="entry name" value="TspO/MBR protein"/>
    <property type="match status" value="1"/>
</dbReference>
<dbReference type="EMBL" id="HBGN01011470">
    <property type="protein sequence ID" value="CAD9322993.1"/>
    <property type="molecule type" value="Transcribed_RNA"/>
</dbReference>
<feature type="transmembrane region" description="Helical" evidence="1">
    <location>
        <begin position="35"/>
        <end position="53"/>
    </location>
</feature>
<feature type="transmembrane region" description="Helical" evidence="1">
    <location>
        <begin position="73"/>
        <end position="94"/>
    </location>
</feature>
<feature type="transmembrane region" description="Helical" evidence="1">
    <location>
        <begin position="130"/>
        <end position="149"/>
    </location>
</feature>
<keyword evidence="1" id="KW-1133">Transmembrane helix</keyword>
<feature type="transmembrane region" description="Helical" evidence="1">
    <location>
        <begin position="226"/>
        <end position="244"/>
    </location>
</feature>
<reference evidence="2" key="1">
    <citation type="submission" date="2021-01" db="EMBL/GenBank/DDBJ databases">
        <authorList>
            <person name="Corre E."/>
            <person name="Pelletier E."/>
            <person name="Niang G."/>
            <person name="Scheremetjew M."/>
            <person name="Finn R."/>
            <person name="Kale V."/>
            <person name="Holt S."/>
            <person name="Cochrane G."/>
            <person name="Meng A."/>
            <person name="Brown T."/>
            <person name="Cohen L."/>
        </authorList>
    </citation>
    <scope>NUCLEOTIDE SEQUENCE</scope>
    <source>
        <strain evidence="2">Pop2</strain>
    </source>
</reference>
<accession>A0A7S1YYV8</accession>
<evidence type="ECO:0000256" key="1">
    <source>
        <dbReference type="SAM" id="Phobius"/>
    </source>
</evidence>